<proteinExistence type="predicted"/>
<evidence type="ECO:0000313" key="1">
    <source>
        <dbReference type="EMBL" id="KAF2125972.1"/>
    </source>
</evidence>
<accession>A0A6A6A1W3</accession>
<name>A0A6A6A1W3_9PLEO</name>
<dbReference type="AlphaFoldDB" id="A0A6A6A1W3"/>
<dbReference type="Proteomes" id="UP000799771">
    <property type="component" value="Unassembled WGS sequence"/>
</dbReference>
<sequence>MDNRRRQYLRRVQSLALNSAFIFALPNTILKHSFLMSESPTSPNPTRILAVDRRFAPEPVHTARSNAMMPGIRGRSSACGMFSAPISWIHLPGLSSPAGCCTASFVICAGTWENQSLVRKVKGFCRWYRSNVKILLRARMVGFVCEAMCQLL</sequence>
<gene>
    <name evidence="1" type="ORF">P153DRAFT_369359</name>
</gene>
<protein>
    <submittedName>
        <fullName evidence="1">Uncharacterized protein</fullName>
    </submittedName>
</protein>
<evidence type="ECO:0000313" key="2">
    <source>
        <dbReference type="Proteomes" id="UP000799771"/>
    </source>
</evidence>
<dbReference type="GeneID" id="54409179"/>
<reference evidence="1" key="1">
    <citation type="journal article" date="2020" name="Stud. Mycol.">
        <title>101 Dothideomycetes genomes: a test case for predicting lifestyles and emergence of pathogens.</title>
        <authorList>
            <person name="Haridas S."/>
            <person name="Albert R."/>
            <person name="Binder M."/>
            <person name="Bloem J."/>
            <person name="Labutti K."/>
            <person name="Salamov A."/>
            <person name="Andreopoulos B."/>
            <person name="Baker S."/>
            <person name="Barry K."/>
            <person name="Bills G."/>
            <person name="Bluhm B."/>
            <person name="Cannon C."/>
            <person name="Castanera R."/>
            <person name="Culley D."/>
            <person name="Daum C."/>
            <person name="Ezra D."/>
            <person name="Gonzalez J."/>
            <person name="Henrissat B."/>
            <person name="Kuo A."/>
            <person name="Liang C."/>
            <person name="Lipzen A."/>
            <person name="Lutzoni F."/>
            <person name="Magnuson J."/>
            <person name="Mondo S."/>
            <person name="Nolan M."/>
            <person name="Ohm R."/>
            <person name="Pangilinan J."/>
            <person name="Park H.-J."/>
            <person name="Ramirez L."/>
            <person name="Alfaro M."/>
            <person name="Sun H."/>
            <person name="Tritt A."/>
            <person name="Yoshinaga Y."/>
            <person name="Zwiers L.-H."/>
            <person name="Turgeon B."/>
            <person name="Goodwin S."/>
            <person name="Spatafora J."/>
            <person name="Crous P."/>
            <person name="Grigoriev I."/>
        </authorList>
    </citation>
    <scope>NUCLEOTIDE SEQUENCE</scope>
    <source>
        <strain evidence="1">CBS 119687</strain>
    </source>
</reference>
<dbReference type="EMBL" id="ML977514">
    <property type="protein sequence ID" value="KAF2125972.1"/>
    <property type="molecule type" value="Genomic_DNA"/>
</dbReference>
<organism evidence="1 2">
    <name type="scientific">Dothidotthia symphoricarpi CBS 119687</name>
    <dbReference type="NCBI Taxonomy" id="1392245"/>
    <lineage>
        <taxon>Eukaryota</taxon>
        <taxon>Fungi</taxon>
        <taxon>Dikarya</taxon>
        <taxon>Ascomycota</taxon>
        <taxon>Pezizomycotina</taxon>
        <taxon>Dothideomycetes</taxon>
        <taxon>Pleosporomycetidae</taxon>
        <taxon>Pleosporales</taxon>
        <taxon>Dothidotthiaceae</taxon>
        <taxon>Dothidotthia</taxon>
    </lineage>
</organism>
<dbReference type="RefSeq" id="XP_033520364.1">
    <property type="nucleotide sequence ID" value="XM_033668747.1"/>
</dbReference>
<keyword evidence="2" id="KW-1185">Reference proteome</keyword>